<dbReference type="InterPro" id="IPR045339">
    <property type="entry name" value="DUF6534"/>
</dbReference>
<feature type="transmembrane region" description="Helical" evidence="2">
    <location>
        <begin position="120"/>
        <end position="140"/>
    </location>
</feature>
<proteinExistence type="predicted"/>
<organism evidence="4 5">
    <name type="scientific">Schizophyllum amplum</name>
    <dbReference type="NCBI Taxonomy" id="97359"/>
    <lineage>
        <taxon>Eukaryota</taxon>
        <taxon>Fungi</taxon>
        <taxon>Dikarya</taxon>
        <taxon>Basidiomycota</taxon>
        <taxon>Agaricomycotina</taxon>
        <taxon>Agaricomycetes</taxon>
        <taxon>Agaricomycetidae</taxon>
        <taxon>Agaricales</taxon>
        <taxon>Schizophyllaceae</taxon>
        <taxon>Schizophyllum</taxon>
    </lineage>
</organism>
<reference evidence="4 5" key="1">
    <citation type="journal article" date="2019" name="New Phytol.">
        <title>Comparative genomics reveals unique wood-decay strategies and fruiting body development in the Schizophyllaceae.</title>
        <authorList>
            <person name="Almasi E."/>
            <person name="Sahu N."/>
            <person name="Krizsan K."/>
            <person name="Balint B."/>
            <person name="Kovacs G.M."/>
            <person name="Kiss B."/>
            <person name="Cseklye J."/>
            <person name="Drula E."/>
            <person name="Henrissat B."/>
            <person name="Nagy I."/>
            <person name="Chovatia M."/>
            <person name="Adam C."/>
            <person name="LaButti K."/>
            <person name="Lipzen A."/>
            <person name="Riley R."/>
            <person name="Grigoriev I.V."/>
            <person name="Nagy L.G."/>
        </authorList>
    </citation>
    <scope>NUCLEOTIDE SEQUENCE [LARGE SCALE GENOMIC DNA]</scope>
    <source>
        <strain evidence="4 5">NL-1724</strain>
    </source>
</reference>
<dbReference type="PANTHER" id="PTHR40465:SF1">
    <property type="entry name" value="DUF6534 DOMAIN-CONTAINING PROTEIN"/>
    <property type="match status" value="1"/>
</dbReference>
<feature type="transmembrane region" description="Helical" evidence="2">
    <location>
        <begin position="14"/>
        <end position="35"/>
    </location>
</feature>
<evidence type="ECO:0000256" key="2">
    <source>
        <dbReference type="SAM" id="Phobius"/>
    </source>
</evidence>
<name>A0A550CIH1_9AGAR</name>
<dbReference type="EMBL" id="VDMD01000007">
    <property type="protein sequence ID" value="TRM64602.1"/>
    <property type="molecule type" value="Genomic_DNA"/>
</dbReference>
<comment type="caution">
    <text evidence="4">The sequence shown here is derived from an EMBL/GenBank/DDBJ whole genome shotgun (WGS) entry which is preliminary data.</text>
</comment>
<feature type="compositionally biased region" description="Polar residues" evidence="1">
    <location>
        <begin position="292"/>
        <end position="308"/>
    </location>
</feature>
<accession>A0A550CIH1</accession>
<feature type="transmembrane region" description="Helical" evidence="2">
    <location>
        <begin position="160"/>
        <end position="188"/>
    </location>
</feature>
<evidence type="ECO:0000256" key="1">
    <source>
        <dbReference type="SAM" id="MobiDB-lite"/>
    </source>
</evidence>
<dbReference type="OrthoDB" id="3262409at2759"/>
<feature type="transmembrane region" description="Helical" evidence="2">
    <location>
        <begin position="88"/>
        <end position="108"/>
    </location>
</feature>
<keyword evidence="5" id="KW-1185">Reference proteome</keyword>
<keyword evidence="2" id="KW-0812">Transmembrane</keyword>
<feature type="compositionally biased region" description="Low complexity" evidence="1">
    <location>
        <begin position="273"/>
        <end position="284"/>
    </location>
</feature>
<gene>
    <name evidence="4" type="ORF">BD626DRAFT_492383</name>
</gene>
<evidence type="ECO:0000259" key="3">
    <source>
        <dbReference type="Pfam" id="PF20152"/>
    </source>
</evidence>
<sequence>MAPPELLSVLVPQFLGIIFNYLLFGVFIVQLYLYVTYSGKDALPIKLLVYTIAGLDTLQTGFLTDLSYGILVARWGDLEGLAHRPWTALTLLVVNGIVSAMIQIFFAWRIWILAGRSTRSYALGGFIVLLALVQCLSAIISGARISTVSRTKSPIDTVVAIFPGCVVWLSGSLLCDIVITISMFLLLTRTRRQTSFRRTETLLTKLITLSVETGLATTIVAALELALLVAHPLEEYHEAPAYALGKLYSNALLATLNARHFRQDETDSMTLSSMMISSGSSGPGRRVVLSDGSESQTRPTESKQSGVVVTTETWGDRPATHVVA</sequence>
<keyword evidence="2" id="KW-1133">Transmembrane helix</keyword>
<evidence type="ECO:0000313" key="4">
    <source>
        <dbReference type="EMBL" id="TRM64602.1"/>
    </source>
</evidence>
<keyword evidence="2" id="KW-0472">Membrane</keyword>
<feature type="transmembrane region" description="Helical" evidence="2">
    <location>
        <begin position="47"/>
        <end position="68"/>
    </location>
</feature>
<protein>
    <recommendedName>
        <fullName evidence="3">DUF6534 domain-containing protein</fullName>
    </recommendedName>
</protein>
<dbReference type="PANTHER" id="PTHR40465">
    <property type="entry name" value="CHROMOSOME 1, WHOLE GENOME SHOTGUN SEQUENCE"/>
    <property type="match status" value="1"/>
</dbReference>
<dbReference type="Proteomes" id="UP000320762">
    <property type="component" value="Unassembled WGS sequence"/>
</dbReference>
<evidence type="ECO:0000313" key="5">
    <source>
        <dbReference type="Proteomes" id="UP000320762"/>
    </source>
</evidence>
<feature type="region of interest" description="Disordered" evidence="1">
    <location>
        <begin position="273"/>
        <end position="308"/>
    </location>
</feature>
<dbReference type="Pfam" id="PF20152">
    <property type="entry name" value="DUF6534"/>
    <property type="match status" value="1"/>
</dbReference>
<dbReference type="AlphaFoldDB" id="A0A550CIH1"/>
<feature type="domain" description="DUF6534" evidence="3">
    <location>
        <begin position="172"/>
        <end position="260"/>
    </location>
</feature>